<sequence>MNLMTVALLFSAVSFIFFGLGCFMSPRMRTEFVRYGLNSFRKTVGALQLVGASGLLLGYFFSSVIAFVSATGLTILMTLGFAVRIKIKDSVWQSFPALFYAILNFYLAEALFDLI</sequence>
<proteinExistence type="predicted"/>
<organism evidence="6 7">
    <name type="scientific">Costertonia aggregata</name>
    <dbReference type="NCBI Taxonomy" id="343403"/>
    <lineage>
        <taxon>Bacteria</taxon>
        <taxon>Pseudomonadati</taxon>
        <taxon>Bacteroidota</taxon>
        <taxon>Flavobacteriia</taxon>
        <taxon>Flavobacteriales</taxon>
        <taxon>Flavobacteriaceae</taxon>
        <taxon>Costertonia</taxon>
    </lineage>
</organism>
<accession>A0A7H9AUE1</accession>
<evidence type="ECO:0000256" key="2">
    <source>
        <dbReference type="ARBA" id="ARBA00022692"/>
    </source>
</evidence>
<keyword evidence="3 5" id="KW-1133">Transmembrane helix</keyword>
<evidence type="ECO:0000256" key="5">
    <source>
        <dbReference type="SAM" id="Phobius"/>
    </source>
</evidence>
<protein>
    <submittedName>
        <fullName evidence="6">DoxX family protein</fullName>
    </submittedName>
</protein>
<evidence type="ECO:0000256" key="4">
    <source>
        <dbReference type="ARBA" id="ARBA00023136"/>
    </source>
</evidence>
<dbReference type="Proteomes" id="UP000509302">
    <property type="component" value="Chromosome"/>
</dbReference>
<dbReference type="EMBL" id="CP058595">
    <property type="protein sequence ID" value="QLG46922.1"/>
    <property type="molecule type" value="Genomic_DNA"/>
</dbReference>
<reference evidence="6 7" key="1">
    <citation type="journal article" date="2006" name="Int. J. Syst. Evol. Microbiol.">
        <title>Costertonia aggregata gen. nov., sp. nov., a mesophilic marine bacterium of the family Flavobacteriaceae, isolated from a mature biofilm.</title>
        <authorList>
            <person name="Kwon K.K."/>
            <person name="Lee Y.K."/>
            <person name="Lee H.K."/>
        </authorList>
    </citation>
    <scope>NUCLEOTIDE SEQUENCE [LARGE SCALE GENOMIC DNA]</scope>
    <source>
        <strain evidence="6 7">KCCM 42265</strain>
    </source>
</reference>
<feature type="transmembrane region" description="Helical" evidence="5">
    <location>
        <begin position="97"/>
        <end position="114"/>
    </location>
</feature>
<gene>
    <name evidence="6" type="ORF">HYG79_16700</name>
</gene>
<dbReference type="KEGG" id="cagg:HYG79_16700"/>
<dbReference type="GO" id="GO:0016020">
    <property type="term" value="C:membrane"/>
    <property type="evidence" value="ECO:0007669"/>
    <property type="project" value="UniProtKB-SubCell"/>
</dbReference>
<dbReference type="AlphaFoldDB" id="A0A7H9AUE1"/>
<feature type="transmembrane region" description="Helical" evidence="5">
    <location>
        <begin position="44"/>
        <end position="61"/>
    </location>
</feature>
<name>A0A7H9AUE1_9FLAO</name>
<feature type="transmembrane region" description="Helical" evidence="5">
    <location>
        <begin position="6"/>
        <end position="23"/>
    </location>
</feature>
<evidence type="ECO:0000256" key="1">
    <source>
        <dbReference type="ARBA" id="ARBA00004141"/>
    </source>
</evidence>
<evidence type="ECO:0000313" key="6">
    <source>
        <dbReference type="EMBL" id="QLG46922.1"/>
    </source>
</evidence>
<comment type="subcellular location">
    <subcellularLocation>
        <location evidence="1">Membrane</location>
        <topology evidence="1">Multi-pass membrane protein</topology>
    </subcellularLocation>
</comment>
<keyword evidence="4 5" id="KW-0472">Membrane</keyword>
<evidence type="ECO:0000256" key="3">
    <source>
        <dbReference type="ARBA" id="ARBA00022989"/>
    </source>
</evidence>
<dbReference type="InterPro" id="IPR032808">
    <property type="entry name" value="DoxX"/>
</dbReference>
<keyword evidence="7" id="KW-1185">Reference proteome</keyword>
<keyword evidence="2 5" id="KW-0812">Transmembrane</keyword>
<dbReference type="Pfam" id="PF13564">
    <property type="entry name" value="DoxX_2"/>
    <property type="match status" value="1"/>
</dbReference>
<evidence type="ECO:0000313" key="7">
    <source>
        <dbReference type="Proteomes" id="UP000509302"/>
    </source>
</evidence>
<feature type="transmembrane region" description="Helical" evidence="5">
    <location>
        <begin position="67"/>
        <end position="85"/>
    </location>
</feature>